<dbReference type="AlphaFoldDB" id="A0A4P9Z1K9"/>
<dbReference type="GO" id="GO:0006351">
    <property type="term" value="P:DNA-templated transcription"/>
    <property type="evidence" value="ECO:0007669"/>
    <property type="project" value="InterPro"/>
</dbReference>
<dbReference type="InterPro" id="IPR039747">
    <property type="entry name" value="RPABC4"/>
</dbReference>
<dbReference type="InterPro" id="IPR006591">
    <property type="entry name" value="RNAP_P/RPABC4"/>
</dbReference>
<dbReference type="GO" id="GO:0003899">
    <property type="term" value="F:DNA-directed RNA polymerase activity"/>
    <property type="evidence" value="ECO:0007669"/>
    <property type="project" value="InterPro"/>
</dbReference>
<sequence length="58" mass="6779">GSQGGFYQSTQPPQIVYLCAIDCGADNELKPREPIRCRECGHRVMYKRRTTRSKYWRA</sequence>
<evidence type="ECO:0000313" key="6">
    <source>
        <dbReference type="EMBL" id="RKP26256.1"/>
    </source>
</evidence>
<feature type="non-terminal residue" evidence="6">
    <location>
        <position position="1"/>
    </location>
</feature>
<evidence type="ECO:0000256" key="2">
    <source>
        <dbReference type="ARBA" id="ARBA00022723"/>
    </source>
</evidence>
<evidence type="ECO:0000256" key="4">
    <source>
        <dbReference type="ARBA" id="ARBA00023242"/>
    </source>
</evidence>
<feature type="non-terminal residue" evidence="6">
    <location>
        <position position="58"/>
    </location>
</feature>
<evidence type="ECO:0000313" key="7">
    <source>
        <dbReference type="Proteomes" id="UP000278143"/>
    </source>
</evidence>
<protein>
    <submittedName>
        <fullName evidence="6">DNA directed RNA polymerase</fullName>
    </submittedName>
</protein>
<dbReference type="FunFam" id="2.20.28.30:FF:000002">
    <property type="entry name" value="DNA-directed RNA polymerases II, IV and V subunit 12"/>
    <property type="match status" value="1"/>
</dbReference>
<dbReference type="OrthoDB" id="5585087at2759"/>
<dbReference type="GO" id="GO:0005666">
    <property type="term" value="C:RNA polymerase III complex"/>
    <property type="evidence" value="ECO:0007669"/>
    <property type="project" value="TreeGrafter"/>
</dbReference>
<evidence type="ECO:0000256" key="5">
    <source>
        <dbReference type="ARBA" id="ARBA00025770"/>
    </source>
</evidence>
<name>A0A4P9Z1K9_9FUNG</name>
<dbReference type="GO" id="GO:0005665">
    <property type="term" value="C:RNA polymerase II, core complex"/>
    <property type="evidence" value="ECO:0007669"/>
    <property type="project" value="TreeGrafter"/>
</dbReference>
<gene>
    <name evidence="6" type="ORF">SYNPS1DRAFT_2750</name>
</gene>
<organism evidence="6 7">
    <name type="scientific">Syncephalis pseudoplumigaleata</name>
    <dbReference type="NCBI Taxonomy" id="1712513"/>
    <lineage>
        <taxon>Eukaryota</taxon>
        <taxon>Fungi</taxon>
        <taxon>Fungi incertae sedis</taxon>
        <taxon>Zoopagomycota</taxon>
        <taxon>Zoopagomycotina</taxon>
        <taxon>Zoopagomycetes</taxon>
        <taxon>Zoopagales</taxon>
        <taxon>Piptocephalidaceae</taxon>
        <taxon>Syncephalis</taxon>
    </lineage>
</organism>
<dbReference type="GO" id="GO:0005736">
    <property type="term" value="C:RNA polymerase I complex"/>
    <property type="evidence" value="ECO:0007669"/>
    <property type="project" value="TreeGrafter"/>
</dbReference>
<dbReference type="PANTHER" id="PTHR12056:SF2">
    <property type="entry name" value="GEO11084P1"/>
    <property type="match status" value="1"/>
</dbReference>
<dbReference type="Pfam" id="PF03604">
    <property type="entry name" value="Zn_ribbon_RPAB4"/>
    <property type="match status" value="1"/>
</dbReference>
<accession>A0A4P9Z1K9</accession>
<keyword evidence="4" id="KW-0539">Nucleus</keyword>
<keyword evidence="2" id="KW-0479">Metal-binding</keyword>
<dbReference type="SMART" id="SM00659">
    <property type="entry name" value="RPOLCX"/>
    <property type="match status" value="1"/>
</dbReference>
<keyword evidence="3" id="KW-0862">Zinc</keyword>
<dbReference type="EMBL" id="KZ989471">
    <property type="protein sequence ID" value="RKP26256.1"/>
    <property type="molecule type" value="Genomic_DNA"/>
</dbReference>
<evidence type="ECO:0000256" key="3">
    <source>
        <dbReference type="ARBA" id="ARBA00022833"/>
    </source>
</evidence>
<dbReference type="Gene3D" id="2.20.28.30">
    <property type="entry name" value="RNA polymerase ii, chain L"/>
    <property type="match status" value="1"/>
</dbReference>
<dbReference type="Proteomes" id="UP000278143">
    <property type="component" value="Unassembled WGS sequence"/>
</dbReference>
<keyword evidence="7" id="KW-1185">Reference proteome</keyword>
<reference evidence="7" key="1">
    <citation type="journal article" date="2018" name="Nat. Microbiol.">
        <title>Leveraging single-cell genomics to expand the fungal tree of life.</title>
        <authorList>
            <person name="Ahrendt S.R."/>
            <person name="Quandt C.A."/>
            <person name="Ciobanu D."/>
            <person name="Clum A."/>
            <person name="Salamov A."/>
            <person name="Andreopoulos B."/>
            <person name="Cheng J.F."/>
            <person name="Woyke T."/>
            <person name="Pelin A."/>
            <person name="Henrissat B."/>
            <person name="Reynolds N.K."/>
            <person name="Benny G.L."/>
            <person name="Smith M.E."/>
            <person name="James T.Y."/>
            <person name="Grigoriev I.V."/>
        </authorList>
    </citation>
    <scope>NUCLEOTIDE SEQUENCE [LARGE SCALE GENOMIC DNA]</scope>
    <source>
        <strain evidence="7">Benny S71-1</strain>
    </source>
</reference>
<dbReference type="InterPro" id="IPR029040">
    <property type="entry name" value="RPABC4/Spt4"/>
</dbReference>
<dbReference type="SUPFAM" id="SSF63393">
    <property type="entry name" value="RNA polymerase subunits"/>
    <property type="match status" value="1"/>
</dbReference>
<proteinExistence type="inferred from homology"/>
<dbReference type="PANTHER" id="PTHR12056">
    <property type="entry name" value="DNA-DIRECTED RNA POLYMERASES I, II, AND III"/>
    <property type="match status" value="1"/>
</dbReference>
<evidence type="ECO:0000256" key="1">
    <source>
        <dbReference type="ARBA" id="ARBA00004123"/>
    </source>
</evidence>
<dbReference type="GO" id="GO:0003677">
    <property type="term" value="F:DNA binding"/>
    <property type="evidence" value="ECO:0007669"/>
    <property type="project" value="InterPro"/>
</dbReference>
<comment type="subcellular location">
    <subcellularLocation>
        <location evidence="1">Nucleus</location>
    </subcellularLocation>
</comment>
<dbReference type="GO" id="GO:0008270">
    <property type="term" value="F:zinc ion binding"/>
    <property type="evidence" value="ECO:0007669"/>
    <property type="project" value="InterPro"/>
</dbReference>
<comment type="similarity">
    <text evidence="5">Belongs to the archaeal Rpo12/eukaryotic RPC10 RNA polymerase subunit family.</text>
</comment>